<name>W0FPI3_9BACT</name>
<dbReference type="AlphaFoldDB" id="W0FPI3"/>
<evidence type="ECO:0000256" key="1">
    <source>
        <dbReference type="SAM" id="MobiDB-lite"/>
    </source>
</evidence>
<keyword evidence="2" id="KW-0732">Signal</keyword>
<dbReference type="EMBL" id="KC246833">
    <property type="protein sequence ID" value="AHF25379.1"/>
    <property type="molecule type" value="Genomic_DNA"/>
</dbReference>
<feature type="compositionally biased region" description="Pro residues" evidence="1">
    <location>
        <begin position="176"/>
        <end position="190"/>
    </location>
</feature>
<evidence type="ECO:0000256" key="2">
    <source>
        <dbReference type="SAM" id="SignalP"/>
    </source>
</evidence>
<proteinExistence type="predicted"/>
<feature type="region of interest" description="Disordered" evidence="1">
    <location>
        <begin position="159"/>
        <end position="258"/>
    </location>
</feature>
<accession>W0FPI3</accession>
<feature type="compositionally biased region" description="Low complexity" evidence="1">
    <location>
        <begin position="207"/>
        <end position="220"/>
    </location>
</feature>
<feature type="signal peptide" evidence="2">
    <location>
        <begin position="1"/>
        <end position="19"/>
    </location>
</feature>
<reference evidence="3" key="1">
    <citation type="journal article" date="2013" name="PLoS ONE">
        <title>Metagenomic insights into the carbohydrate-active enzymes carried by the microorganisms adhering to solid digesta in the rumen of cows.</title>
        <authorList>
            <person name="Wang L."/>
            <person name="Hatem A."/>
            <person name="Catalyurek U.V."/>
            <person name="Morrison M."/>
            <person name="Yu Z."/>
        </authorList>
    </citation>
    <scope>NUCLEOTIDE SEQUENCE</scope>
</reference>
<feature type="compositionally biased region" description="Polar residues" evidence="1">
    <location>
        <begin position="196"/>
        <end position="205"/>
    </location>
</feature>
<protein>
    <submittedName>
        <fullName evidence="3">Uncharacterized protein</fullName>
    </submittedName>
</protein>
<sequence>MLGIAMVLALLFSAVSVPAGTEETKDGWLSITVGDDKNEFDPGGIHLAIYLIATGDYGDWTMEDDFRDITVFIRKDGSASVDKTLSQIRQRIADRKIKPTDSAVSDENGKLEFRNLVHGIYYTEMISGPERLTMSAMLLAVPNSSGNVQVRAMAKYEYETPTPSPTPTLKPTFTPFVPPDVTPTPTPAPTDAPSESPDNTATPSVSPAPTDKTTPKPASKATKKPARVTREPVPTPAPVSDNTPVPKHAPTLQPNPGETTIAIEDYEASLGLGNIQIHVGVCFE</sequence>
<evidence type="ECO:0000313" key="3">
    <source>
        <dbReference type="EMBL" id="AHF25379.1"/>
    </source>
</evidence>
<organism evidence="3">
    <name type="scientific">uncultured bacterium Contig20b</name>
    <dbReference type="NCBI Taxonomy" id="1393534"/>
    <lineage>
        <taxon>Bacteria</taxon>
        <taxon>environmental samples</taxon>
    </lineage>
</organism>
<feature type="chain" id="PRO_5004788554" evidence="2">
    <location>
        <begin position="20"/>
        <end position="284"/>
    </location>
</feature>